<dbReference type="SUPFAM" id="SSF55486">
    <property type="entry name" value="Metalloproteases ('zincins'), catalytic domain"/>
    <property type="match status" value="1"/>
</dbReference>
<protein>
    <recommendedName>
        <fullName evidence="4">Zn-dependent oligopeptidase</fullName>
    </recommendedName>
</protein>
<comment type="caution">
    <text evidence="2">The sequence shown here is derived from an EMBL/GenBank/DDBJ whole genome shotgun (WGS) entry which is preliminary data.</text>
</comment>
<dbReference type="InterPro" id="IPR024077">
    <property type="entry name" value="Neurolysin/TOP_dom2"/>
</dbReference>
<dbReference type="AlphaFoldDB" id="A0A1E5IZ63"/>
<reference evidence="2 3" key="1">
    <citation type="submission" date="2016-07" db="EMBL/GenBank/DDBJ databases">
        <title>Whole-genome of two Shewanella species isolated from a digestive organ of sea cucumber Apostichopus japonicus Selenka 1867.</title>
        <authorList>
            <person name="Hong H.-H."/>
            <person name="Choi H."/>
            <person name="Cheon S."/>
            <person name="Oh J.-S."/>
            <person name="Lee H.-G."/>
            <person name="Park C."/>
        </authorList>
    </citation>
    <scope>NUCLEOTIDE SEQUENCE [LARGE SCALE GENOMIC DNA]</scope>
    <source>
        <strain evidence="2 3">CSB03KR</strain>
    </source>
</reference>
<feature type="chain" id="PRO_5009179391" description="Zn-dependent oligopeptidase" evidence="1">
    <location>
        <begin position="21"/>
        <end position="556"/>
    </location>
</feature>
<proteinExistence type="predicted"/>
<feature type="signal peptide" evidence="1">
    <location>
        <begin position="1"/>
        <end position="20"/>
    </location>
</feature>
<dbReference type="OrthoDB" id="6252753at2"/>
<organism evidence="2 3">
    <name type="scientific">Shewanella colwelliana</name>
    <name type="common">Alteromonas colwelliana</name>
    <dbReference type="NCBI Taxonomy" id="23"/>
    <lineage>
        <taxon>Bacteria</taxon>
        <taxon>Pseudomonadati</taxon>
        <taxon>Pseudomonadota</taxon>
        <taxon>Gammaproteobacteria</taxon>
        <taxon>Alteromonadales</taxon>
        <taxon>Shewanellaceae</taxon>
        <taxon>Shewanella</taxon>
    </lineage>
</organism>
<gene>
    <name evidence="2" type="ORF">BEL05_16360</name>
</gene>
<dbReference type="EMBL" id="MCBT01000001">
    <property type="protein sequence ID" value="OEG75796.1"/>
    <property type="molecule type" value="Genomic_DNA"/>
</dbReference>
<evidence type="ECO:0000313" key="2">
    <source>
        <dbReference type="EMBL" id="OEG75796.1"/>
    </source>
</evidence>
<name>A0A1E5IZ63_SHECO</name>
<evidence type="ECO:0000313" key="3">
    <source>
        <dbReference type="Proteomes" id="UP000095230"/>
    </source>
</evidence>
<keyword evidence="1" id="KW-0732">Signal</keyword>
<evidence type="ECO:0000256" key="1">
    <source>
        <dbReference type="SAM" id="SignalP"/>
    </source>
</evidence>
<dbReference type="Proteomes" id="UP000095230">
    <property type="component" value="Unassembled WGS sequence"/>
</dbReference>
<dbReference type="Gene3D" id="1.10.1370.10">
    <property type="entry name" value="Neurolysin, domain 3"/>
    <property type="match status" value="1"/>
</dbReference>
<dbReference type="STRING" id="23.BEL05_16360"/>
<dbReference type="RefSeq" id="WP_069669945.1">
    <property type="nucleotide sequence ID" value="NZ_MCBT01000001.1"/>
</dbReference>
<evidence type="ECO:0008006" key="4">
    <source>
        <dbReference type="Google" id="ProtNLM"/>
    </source>
</evidence>
<accession>A0A1E5IZ63</accession>
<sequence>MLKRILAIALAASLHLAAQAASPIALLSQQCMQFELPTATAFAANDAANQAIALERATLGLFNLKDRVNYYRQFTLNSDDNEMLIQCQLHLADEMSQLLKSPALINIERSLASSAEPAHQRLHSRLTQLSLHQHTLAQKAQQHSAQATILHGLKSQGLTLDFGDTQCQLNLAPSFESTDKPFNQSIASYLIKQQDTHCKQLVWQAYQTRAKSKNHAALRQLIDSRNHLAQTRGFSDHASDALSGQLLATPKLLKQYLDGMTHVTLSPWEIGSTLANAPKTRVTKQTSDQFINQLYQALAIFDLRAEIITPQLHRLWHGERLLGDIYFMDGAQIRATRIRQTVVGMQFGQFSLRLPITLDSYRDQQQLLTEMSKIITQFSHGSRYYLVNTLGETQDSSAIAQHWLAQYLGETLLPTLTQSSREAILQTFATQQKVFRSKLALNAYQIPSNALYTNLNNQFYLSFNHHWPEASDAIYSFSGIAKQGPLYYQALWQQSLGQFLYVTSKHQHTIPETFSLLLINEDHLSLNEQLTQVLGKSLSTTSLIDRILYVQANPLT</sequence>